<accession>A0A7X1I629</accession>
<reference evidence="2 3" key="1">
    <citation type="submission" date="2020-08" db="EMBL/GenBank/DDBJ databases">
        <title>Whole-Genome Sequence of French Clinical Streptomyces mexicanus Strain Q0842.</title>
        <authorList>
            <person name="Boxberger M."/>
            <person name="La Scola B."/>
        </authorList>
    </citation>
    <scope>NUCLEOTIDE SEQUENCE [LARGE SCALE GENOMIC DNA]</scope>
    <source>
        <strain evidence="2 3">Marseille-Q0842</strain>
    </source>
</reference>
<feature type="compositionally biased region" description="Basic residues" evidence="1">
    <location>
        <begin position="30"/>
        <end position="45"/>
    </location>
</feature>
<organism evidence="2 3">
    <name type="scientific">Streptomyces mexicanus</name>
    <dbReference type="NCBI Taxonomy" id="178566"/>
    <lineage>
        <taxon>Bacteria</taxon>
        <taxon>Bacillati</taxon>
        <taxon>Actinomycetota</taxon>
        <taxon>Actinomycetes</taxon>
        <taxon>Kitasatosporales</taxon>
        <taxon>Streptomycetaceae</taxon>
        <taxon>Streptomyces</taxon>
    </lineage>
</organism>
<comment type="caution">
    <text evidence="2">The sequence shown here is derived from an EMBL/GenBank/DDBJ whole genome shotgun (WGS) entry which is preliminary data.</text>
</comment>
<name>A0A7X1I629_9ACTN</name>
<dbReference type="RefSeq" id="WP_159663055.1">
    <property type="nucleotide sequence ID" value="NZ_JACMHY010000015.1"/>
</dbReference>
<feature type="compositionally biased region" description="Basic and acidic residues" evidence="1">
    <location>
        <begin position="98"/>
        <end position="109"/>
    </location>
</feature>
<dbReference type="EMBL" id="JACMHY010000015">
    <property type="protein sequence ID" value="MBC2869016.1"/>
    <property type="molecule type" value="Genomic_DNA"/>
</dbReference>
<dbReference type="InterPro" id="IPR018723">
    <property type="entry name" value="DUF2254_membrane"/>
</dbReference>
<keyword evidence="3" id="KW-1185">Reference proteome</keyword>
<proteinExistence type="predicted"/>
<evidence type="ECO:0000313" key="2">
    <source>
        <dbReference type="EMBL" id="MBC2869016.1"/>
    </source>
</evidence>
<gene>
    <name evidence="2" type="ORF">H1R13_29845</name>
</gene>
<evidence type="ECO:0000256" key="1">
    <source>
        <dbReference type="SAM" id="MobiDB-lite"/>
    </source>
</evidence>
<sequence length="154" mass="16540">MRPRTTRSRPSAGCVHAVPGGLRRSSGGPARRRRYCAGRRPRPPGRRVDQQAAARVRDGPSRTPQQNTAYGFRLLAGIANRALSPAVDDPATAVQALDRNEDALPRSADRSLGQGDALPSHGRARTCSPQRSRGTCAPGRHRGRRGGRPPGLRT</sequence>
<protein>
    <submittedName>
        <fullName evidence="2">DUF2254 domain-containing protein</fullName>
    </submittedName>
</protein>
<feature type="region of interest" description="Disordered" evidence="1">
    <location>
        <begin position="85"/>
        <end position="154"/>
    </location>
</feature>
<feature type="compositionally biased region" description="Low complexity" evidence="1">
    <location>
        <begin position="19"/>
        <end position="29"/>
    </location>
</feature>
<feature type="region of interest" description="Disordered" evidence="1">
    <location>
        <begin position="1"/>
        <end position="68"/>
    </location>
</feature>
<dbReference type="Pfam" id="PF10011">
    <property type="entry name" value="DUF2254"/>
    <property type="match status" value="1"/>
</dbReference>
<dbReference type="AlphaFoldDB" id="A0A7X1I629"/>
<dbReference type="Proteomes" id="UP000517694">
    <property type="component" value="Unassembled WGS sequence"/>
</dbReference>
<evidence type="ECO:0000313" key="3">
    <source>
        <dbReference type="Proteomes" id="UP000517694"/>
    </source>
</evidence>
<dbReference type="OrthoDB" id="2955631at2"/>